<keyword evidence="3" id="KW-1185">Reference proteome</keyword>
<dbReference type="PANTHER" id="PTHR37180:SF4">
    <property type="entry name" value="FORMIN-LIKE PROTEIN 3"/>
    <property type="match status" value="1"/>
</dbReference>
<proteinExistence type="predicted"/>
<organism evidence="2 3">
    <name type="scientific">Vitis rotundifolia</name>
    <name type="common">Muscadine grape</name>
    <dbReference type="NCBI Taxonomy" id="103349"/>
    <lineage>
        <taxon>Eukaryota</taxon>
        <taxon>Viridiplantae</taxon>
        <taxon>Streptophyta</taxon>
        <taxon>Embryophyta</taxon>
        <taxon>Tracheophyta</taxon>
        <taxon>Spermatophyta</taxon>
        <taxon>Magnoliopsida</taxon>
        <taxon>eudicotyledons</taxon>
        <taxon>Gunneridae</taxon>
        <taxon>Pentapetalae</taxon>
        <taxon>rosids</taxon>
        <taxon>Vitales</taxon>
        <taxon>Vitaceae</taxon>
        <taxon>Viteae</taxon>
        <taxon>Vitis</taxon>
    </lineage>
</organism>
<comment type="caution">
    <text evidence="2">The sequence shown here is derived from an EMBL/GenBank/DDBJ whole genome shotgun (WGS) entry which is preliminary data.</text>
</comment>
<gene>
    <name evidence="2" type="ORF">PVL29_025224</name>
</gene>
<dbReference type="GO" id="GO:0006970">
    <property type="term" value="P:response to osmotic stress"/>
    <property type="evidence" value="ECO:0007669"/>
    <property type="project" value="InterPro"/>
</dbReference>
<accession>A0AA38YJ52</accession>
<dbReference type="AlphaFoldDB" id="A0AA38YJ52"/>
<evidence type="ECO:0000313" key="3">
    <source>
        <dbReference type="Proteomes" id="UP001168098"/>
    </source>
</evidence>
<protein>
    <submittedName>
        <fullName evidence="2">Uncharacterized protein</fullName>
    </submittedName>
</protein>
<evidence type="ECO:0000313" key="2">
    <source>
        <dbReference type="EMBL" id="KAJ9671416.1"/>
    </source>
</evidence>
<evidence type="ECO:0000256" key="1">
    <source>
        <dbReference type="SAM" id="MobiDB-lite"/>
    </source>
</evidence>
<feature type="region of interest" description="Disordered" evidence="1">
    <location>
        <begin position="69"/>
        <end position="97"/>
    </location>
</feature>
<dbReference type="EMBL" id="JARBHA010000019">
    <property type="protein sequence ID" value="KAJ9671416.1"/>
    <property type="molecule type" value="Genomic_DNA"/>
</dbReference>
<dbReference type="GO" id="GO:0006995">
    <property type="term" value="P:cellular response to nitrogen starvation"/>
    <property type="evidence" value="ECO:0007669"/>
    <property type="project" value="InterPro"/>
</dbReference>
<dbReference type="PANTHER" id="PTHR37180">
    <property type="entry name" value="PRECURSOR OF CEP14"/>
    <property type="match status" value="1"/>
</dbReference>
<dbReference type="InterPro" id="IPR038930">
    <property type="entry name" value="CEP13/CEP14"/>
</dbReference>
<sequence>MRKPHKVPYKEHIAINPISQKPLISFFELTVSPLYMAKSSSISLFFILVLVCSTPAFEARKVLSLKKGEVSSTEESLDLATLPKGPTPHSSSSDDEGHAVVNINGRLFTLYLPSINDRMLEESVPSPGAGHIH</sequence>
<dbReference type="Proteomes" id="UP001168098">
    <property type="component" value="Unassembled WGS sequence"/>
</dbReference>
<name>A0AA38YJ52_VITRO</name>
<reference evidence="2 3" key="1">
    <citation type="journal article" date="2023" name="BMC Biotechnol.">
        <title>Vitis rotundifolia cv Carlos genome sequencing.</title>
        <authorList>
            <person name="Huff M."/>
            <person name="Hulse-Kemp A."/>
            <person name="Scheffler B."/>
            <person name="Youngblood R."/>
            <person name="Simpson S."/>
            <person name="Babiker E."/>
            <person name="Staton M."/>
        </authorList>
    </citation>
    <scope>NUCLEOTIDE SEQUENCE [LARGE SCALE GENOMIC DNA]</scope>
    <source>
        <tissue evidence="2">Leaf</tissue>
    </source>
</reference>